<dbReference type="AlphaFoldDB" id="A0A8W8LKJ1"/>
<dbReference type="InterPro" id="IPR020837">
    <property type="entry name" value="Fibrinogen_CS"/>
</dbReference>
<dbReference type="InterPro" id="IPR002181">
    <property type="entry name" value="Fibrinogen_a/b/g_C_dom"/>
</dbReference>
<dbReference type="SMART" id="SM00186">
    <property type="entry name" value="FBG"/>
    <property type="match status" value="1"/>
</dbReference>
<dbReference type="PROSITE" id="PS00514">
    <property type="entry name" value="FIBRINOGEN_C_1"/>
    <property type="match status" value="1"/>
</dbReference>
<dbReference type="Proteomes" id="UP000005408">
    <property type="component" value="Unassembled WGS sequence"/>
</dbReference>
<organism evidence="3 4">
    <name type="scientific">Magallana gigas</name>
    <name type="common">Pacific oyster</name>
    <name type="synonym">Crassostrea gigas</name>
    <dbReference type="NCBI Taxonomy" id="29159"/>
    <lineage>
        <taxon>Eukaryota</taxon>
        <taxon>Metazoa</taxon>
        <taxon>Spiralia</taxon>
        <taxon>Lophotrochozoa</taxon>
        <taxon>Mollusca</taxon>
        <taxon>Bivalvia</taxon>
        <taxon>Autobranchia</taxon>
        <taxon>Pteriomorphia</taxon>
        <taxon>Ostreida</taxon>
        <taxon>Ostreoidea</taxon>
        <taxon>Ostreidae</taxon>
        <taxon>Magallana</taxon>
    </lineage>
</organism>
<accession>A0A8W8LKJ1</accession>
<dbReference type="PANTHER" id="PTHR19143">
    <property type="entry name" value="FIBRINOGEN/TENASCIN/ANGIOPOEITIN"/>
    <property type="match status" value="1"/>
</dbReference>
<reference evidence="3" key="1">
    <citation type="submission" date="2022-08" db="UniProtKB">
        <authorList>
            <consortium name="EnsemblMetazoa"/>
        </authorList>
    </citation>
    <scope>IDENTIFICATION</scope>
    <source>
        <strain evidence="3">05x7-T-G4-1.051#20</strain>
    </source>
</reference>
<dbReference type="InterPro" id="IPR050373">
    <property type="entry name" value="Fibrinogen_C-term_domain"/>
</dbReference>
<dbReference type="GO" id="GO:0005615">
    <property type="term" value="C:extracellular space"/>
    <property type="evidence" value="ECO:0007669"/>
    <property type="project" value="TreeGrafter"/>
</dbReference>
<evidence type="ECO:0000313" key="3">
    <source>
        <dbReference type="EnsemblMetazoa" id="G28453.12:cds"/>
    </source>
</evidence>
<evidence type="ECO:0000313" key="4">
    <source>
        <dbReference type="Proteomes" id="UP000005408"/>
    </source>
</evidence>
<dbReference type="InterPro" id="IPR014716">
    <property type="entry name" value="Fibrinogen_a/b/g_C_1"/>
</dbReference>
<keyword evidence="4" id="KW-1185">Reference proteome</keyword>
<feature type="domain" description="Fibrinogen C-terminal" evidence="2">
    <location>
        <begin position="29"/>
        <end position="216"/>
    </location>
</feature>
<evidence type="ECO:0000259" key="2">
    <source>
        <dbReference type="PROSITE" id="PS51406"/>
    </source>
</evidence>
<keyword evidence="1" id="KW-1015">Disulfide bond</keyword>
<dbReference type="NCBIfam" id="NF040941">
    <property type="entry name" value="GGGWT_bact"/>
    <property type="match status" value="1"/>
</dbReference>
<dbReference type="Gene3D" id="3.90.215.10">
    <property type="entry name" value="Gamma Fibrinogen, chain A, domain 1"/>
    <property type="match status" value="2"/>
</dbReference>
<dbReference type="InterPro" id="IPR036056">
    <property type="entry name" value="Fibrinogen-like_C"/>
</dbReference>
<dbReference type="Pfam" id="PF00147">
    <property type="entry name" value="Fibrinogen_C"/>
    <property type="match status" value="2"/>
</dbReference>
<dbReference type="PROSITE" id="PS51406">
    <property type="entry name" value="FIBRINOGEN_C_2"/>
    <property type="match status" value="1"/>
</dbReference>
<sequence>MTGSLSGGPMVLTVKFKYKLDGEFVFSKKFPGQKFKDCSDILKKEPYRRNRDGVYTIYLSNGVKRWVFCDMTTDGGGWTVIQRRFDGSTDFQSKSWQKYAEGFGHPGHEYWFVGSKSDKYLLTVGGFKGSLGMKDSFSYHNGMKFSTKDRDNDKAGANCAAANGNGWWFNACHHSNLNGIYYKKETSTSAGMTWFYWDNANKWVSLKSSKMMIKPK</sequence>
<name>A0A8W8LKJ1_MAGGI</name>
<dbReference type="SUPFAM" id="SSF56496">
    <property type="entry name" value="Fibrinogen C-terminal domain-like"/>
    <property type="match status" value="1"/>
</dbReference>
<protein>
    <recommendedName>
        <fullName evidence="2">Fibrinogen C-terminal domain-containing protein</fullName>
    </recommendedName>
</protein>
<evidence type="ECO:0000256" key="1">
    <source>
        <dbReference type="ARBA" id="ARBA00023157"/>
    </source>
</evidence>
<proteinExistence type="predicted"/>
<dbReference type="EnsemblMetazoa" id="G28453.12">
    <property type="protein sequence ID" value="G28453.12:cds"/>
    <property type="gene ID" value="G28453"/>
</dbReference>